<evidence type="ECO:0000313" key="5">
    <source>
        <dbReference type="Proteomes" id="UP000626180"/>
    </source>
</evidence>
<dbReference type="RefSeq" id="WP_010795817.1">
    <property type="nucleotide sequence ID" value="NZ_FQYS01000011.1"/>
</dbReference>
<organism evidence="3 4">
    <name type="scientific">Pseudomonas luteola</name>
    <dbReference type="NCBI Taxonomy" id="47886"/>
    <lineage>
        <taxon>Bacteria</taxon>
        <taxon>Pseudomonadati</taxon>
        <taxon>Pseudomonadota</taxon>
        <taxon>Gammaproteobacteria</taxon>
        <taxon>Pseudomonadales</taxon>
        <taxon>Pseudomonadaceae</taxon>
        <taxon>Pseudomonas</taxon>
    </lineage>
</organism>
<dbReference type="AlphaFoldDB" id="A0A2X2ETY9"/>
<feature type="signal peptide" evidence="1">
    <location>
        <begin position="1"/>
        <end position="25"/>
    </location>
</feature>
<evidence type="ECO:0000313" key="2">
    <source>
        <dbReference type="EMBL" id="MBF8642530.1"/>
    </source>
</evidence>
<dbReference type="InterPro" id="IPR019613">
    <property type="entry name" value="DUF4198"/>
</dbReference>
<dbReference type="EMBL" id="UAUF01000014">
    <property type="protein sequence ID" value="SPZ11809.1"/>
    <property type="molecule type" value="Genomic_DNA"/>
</dbReference>
<keyword evidence="5" id="KW-1185">Reference proteome</keyword>
<evidence type="ECO:0000313" key="3">
    <source>
        <dbReference type="EMBL" id="SPZ11809.1"/>
    </source>
</evidence>
<accession>A0A2X2ETY9</accession>
<evidence type="ECO:0000313" key="4">
    <source>
        <dbReference type="Proteomes" id="UP000250443"/>
    </source>
</evidence>
<keyword evidence="1" id="KW-0732">Signal</keyword>
<proteinExistence type="predicted"/>
<dbReference type="EMBL" id="JADMCD010000010">
    <property type="protein sequence ID" value="MBF8642530.1"/>
    <property type="molecule type" value="Genomic_DNA"/>
</dbReference>
<gene>
    <name evidence="3" type="primary">nikK</name>
    <name evidence="2" type="ORF">IRZ65_17780</name>
    <name evidence="3" type="ORF">NCTC11842_04064</name>
</gene>
<reference evidence="2 5" key="2">
    <citation type="submission" date="2020-10" db="EMBL/GenBank/DDBJ databases">
        <title>Genome sequences of Pseudomonas isolates.</title>
        <authorList>
            <person name="Wessels L."/>
            <person name="Reich F."/>
            <person name="Hammerl J."/>
        </authorList>
    </citation>
    <scope>NUCLEOTIDE SEQUENCE [LARGE SCALE GENOMIC DNA]</scope>
    <source>
        <strain evidence="2 5">20-MO00624-0</strain>
    </source>
</reference>
<name>A0A2X2ETY9_PSELU</name>
<dbReference type="Proteomes" id="UP000626180">
    <property type="component" value="Unassembled WGS sequence"/>
</dbReference>
<evidence type="ECO:0000256" key="1">
    <source>
        <dbReference type="SAM" id="SignalP"/>
    </source>
</evidence>
<feature type="chain" id="PRO_5015941631" evidence="1">
    <location>
        <begin position="26"/>
        <end position="242"/>
    </location>
</feature>
<dbReference type="Proteomes" id="UP000250443">
    <property type="component" value="Unassembled WGS sequence"/>
</dbReference>
<dbReference type="Pfam" id="PF10670">
    <property type="entry name" value="DUF4198"/>
    <property type="match status" value="1"/>
</dbReference>
<protein>
    <submittedName>
        <fullName evidence="2">DUF4198 domain-containing protein</fullName>
    </submittedName>
    <submittedName>
        <fullName evidence="3">Protein NikK</fullName>
    </submittedName>
</protein>
<reference evidence="3 4" key="1">
    <citation type="submission" date="2018-06" db="EMBL/GenBank/DDBJ databases">
        <authorList>
            <consortium name="Pathogen Informatics"/>
            <person name="Doyle S."/>
        </authorList>
    </citation>
    <scope>NUCLEOTIDE SEQUENCE [LARGE SCALE GENOMIC DNA]</scope>
    <source>
        <strain evidence="3 4">NCTC11842</strain>
    </source>
</reference>
<sequence>MNTKHTLVAATLALSVFSGSLFAHALWPEERRGQIEVVFGEGAEEDAYDPARISGAWAYDTSGKPVPITVEKQSDHARLKPAATPAVLAVALDNGYWAQGQDKKWVNKGATEVSGALASGRYYKYSLAVMEKGAKLPSLDALKFAIIPQRDPLAVEPGETLEVQVLLDGKPASGIKLYDDVINDPDHISVTTDAQGRAQITVRHHGRNVIGANTEVKQDDPNGRVRGMFSTLVFVSPSDHHH</sequence>